<name>J9FTN0_9ZZZZ</name>
<dbReference type="EMBL" id="AMCI01008656">
    <property type="protein sequence ID" value="EJW90724.1"/>
    <property type="molecule type" value="Genomic_DNA"/>
</dbReference>
<gene>
    <name evidence="1" type="ORF">EVA_21169</name>
</gene>
<comment type="caution">
    <text evidence="1">The sequence shown here is derived from an EMBL/GenBank/DDBJ whole genome shotgun (WGS) entry which is preliminary data.</text>
</comment>
<evidence type="ECO:0000313" key="1">
    <source>
        <dbReference type="EMBL" id="EJW90724.1"/>
    </source>
</evidence>
<feature type="non-terminal residue" evidence="1">
    <location>
        <position position="113"/>
    </location>
</feature>
<reference evidence="1" key="1">
    <citation type="journal article" date="2012" name="PLoS ONE">
        <title>Gene sets for utilization of primary and secondary nutrition supplies in the distal gut of endangered iberian lynx.</title>
        <authorList>
            <person name="Alcaide M."/>
            <person name="Messina E."/>
            <person name="Richter M."/>
            <person name="Bargiela R."/>
            <person name="Peplies J."/>
            <person name="Huws S.A."/>
            <person name="Newbold C.J."/>
            <person name="Golyshin P.N."/>
            <person name="Simon M.A."/>
            <person name="Lopez G."/>
            <person name="Yakimov M.M."/>
            <person name="Ferrer M."/>
        </authorList>
    </citation>
    <scope>NUCLEOTIDE SEQUENCE</scope>
</reference>
<accession>J9FTN0</accession>
<organism evidence="1">
    <name type="scientific">gut metagenome</name>
    <dbReference type="NCBI Taxonomy" id="749906"/>
    <lineage>
        <taxon>unclassified sequences</taxon>
        <taxon>metagenomes</taxon>
        <taxon>organismal metagenomes</taxon>
    </lineage>
</organism>
<protein>
    <submittedName>
        <fullName evidence="1">Uncharacterized protein</fullName>
    </submittedName>
</protein>
<proteinExistence type="predicted"/>
<dbReference type="AlphaFoldDB" id="J9FTN0"/>
<sequence length="113" mass="12780">MNNYAMPNILYYARLEFDTTSKKTPKYVVTAQAGYYPPMEAITGRNGKVSMYLMEKLKDGANVPSMRLQAKDSLNFTGLKDYFVDGKLSGFAYGYPLTDETYSAKKRLTRSLS</sequence>